<dbReference type="EMBL" id="CAJNAQ010000005">
    <property type="protein sequence ID" value="CAE6500863.1"/>
    <property type="molecule type" value="Genomic_DNA"/>
</dbReference>
<evidence type="ECO:0000259" key="1">
    <source>
        <dbReference type="Pfam" id="PF23447"/>
    </source>
</evidence>
<gene>
    <name evidence="2" type="ORF">NUZ5A_51079</name>
</gene>
<accession>A0A812F4D2</accession>
<dbReference type="AlphaFoldDB" id="A0A812F4D2"/>
<comment type="caution">
    <text evidence="2">The sequence shown here is derived from an EMBL/GenBank/DDBJ whole genome shotgun (WGS) entry which is preliminary data.</text>
</comment>
<sequence>MVKTIERENQQIHQCNECGLGYEDLETAERCENHCKTYNSCSLEITSHAILK</sequence>
<organism evidence="2 3">
    <name type="scientific">Candidatus Nitrosotenuis uzonensis</name>
    <dbReference type="NCBI Taxonomy" id="1407055"/>
    <lineage>
        <taxon>Archaea</taxon>
        <taxon>Nitrososphaerota</taxon>
        <taxon>Candidatus Nitrosotenuis</taxon>
    </lineage>
</organism>
<dbReference type="Pfam" id="PF23447">
    <property type="entry name" value="DUF7128"/>
    <property type="match status" value="1"/>
</dbReference>
<dbReference type="Proteomes" id="UP000655759">
    <property type="component" value="Unassembled WGS sequence"/>
</dbReference>
<dbReference type="RefSeq" id="WP_205100389.1">
    <property type="nucleotide sequence ID" value="NZ_CAJNAQ010000005.1"/>
</dbReference>
<feature type="domain" description="DUF7128" evidence="1">
    <location>
        <begin position="1"/>
        <end position="37"/>
    </location>
</feature>
<name>A0A812F4D2_9ARCH</name>
<dbReference type="InterPro" id="IPR055552">
    <property type="entry name" value="DUF7128"/>
</dbReference>
<evidence type="ECO:0000313" key="2">
    <source>
        <dbReference type="EMBL" id="CAE6500863.1"/>
    </source>
</evidence>
<evidence type="ECO:0000313" key="3">
    <source>
        <dbReference type="Proteomes" id="UP000655759"/>
    </source>
</evidence>
<proteinExistence type="predicted"/>
<protein>
    <recommendedName>
        <fullName evidence="1">DUF7128 domain-containing protein</fullName>
    </recommendedName>
</protein>
<reference evidence="2" key="1">
    <citation type="submission" date="2021-02" db="EMBL/GenBank/DDBJ databases">
        <authorList>
            <person name="Han P."/>
        </authorList>
    </citation>
    <scope>NUCLEOTIDE SEQUENCE</scope>
    <source>
        <strain evidence="2">Candidatus Nitrosotenuis uzonensis 5A</strain>
    </source>
</reference>